<dbReference type="GO" id="GO:0003677">
    <property type="term" value="F:DNA binding"/>
    <property type="evidence" value="ECO:0007669"/>
    <property type="project" value="InterPro"/>
</dbReference>
<dbReference type="SUPFAM" id="SSF46689">
    <property type="entry name" value="Homeodomain-like"/>
    <property type="match status" value="1"/>
</dbReference>
<feature type="domain" description="DDE-1" evidence="2">
    <location>
        <begin position="212"/>
        <end position="346"/>
    </location>
</feature>
<dbReference type="Gene3D" id="3.30.420.10">
    <property type="entry name" value="Ribonuclease H-like superfamily/Ribonuclease H"/>
    <property type="match status" value="1"/>
</dbReference>
<organism evidence="4 5">
    <name type="scientific">Parnassius mnemosyne</name>
    <name type="common">clouded apollo</name>
    <dbReference type="NCBI Taxonomy" id="213953"/>
    <lineage>
        <taxon>Eukaryota</taxon>
        <taxon>Metazoa</taxon>
        <taxon>Ecdysozoa</taxon>
        <taxon>Arthropoda</taxon>
        <taxon>Hexapoda</taxon>
        <taxon>Insecta</taxon>
        <taxon>Pterygota</taxon>
        <taxon>Neoptera</taxon>
        <taxon>Endopterygota</taxon>
        <taxon>Lepidoptera</taxon>
        <taxon>Glossata</taxon>
        <taxon>Ditrysia</taxon>
        <taxon>Papilionoidea</taxon>
        <taxon>Papilionidae</taxon>
        <taxon>Parnassiinae</taxon>
        <taxon>Parnassini</taxon>
        <taxon>Parnassius</taxon>
        <taxon>Driopa</taxon>
    </lineage>
</organism>
<comment type="caution">
    <text evidence="4">The sequence shown here is derived from an EMBL/GenBank/DDBJ whole genome shotgun (WGS) entry which is preliminary data.</text>
</comment>
<dbReference type="AlphaFoldDB" id="A0AAV1K8Y2"/>
<dbReference type="PANTHER" id="PTHR19303">
    <property type="entry name" value="TRANSPOSON"/>
    <property type="match status" value="1"/>
</dbReference>
<evidence type="ECO:0000259" key="2">
    <source>
        <dbReference type="Pfam" id="PF03184"/>
    </source>
</evidence>
<dbReference type="Pfam" id="PF05225">
    <property type="entry name" value="HTH_psq"/>
    <property type="match status" value="1"/>
</dbReference>
<dbReference type="InterPro" id="IPR004875">
    <property type="entry name" value="DDE_SF_endonuclease_dom"/>
</dbReference>
<reference evidence="4 5" key="1">
    <citation type="submission" date="2023-11" db="EMBL/GenBank/DDBJ databases">
        <authorList>
            <person name="Hedman E."/>
            <person name="Englund M."/>
            <person name="Stromberg M."/>
            <person name="Nyberg Akerstrom W."/>
            <person name="Nylinder S."/>
            <person name="Jareborg N."/>
            <person name="Kallberg Y."/>
            <person name="Kronander E."/>
        </authorList>
    </citation>
    <scope>NUCLEOTIDE SEQUENCE [LARGE SCALE GENOMIC DNA]</scope>
</reference>
<name>A0AAV1K8Y2_9NEOP</name>
<feature type="domain" description="HTH psq-type" evidence="3">
    <location>
        <begin position="22"/>
        <end position="51"/>
    </location>
</feature>
<evidence type="ECO:0000313" key="4">
    <source>
        <dbReference type="EMBL" id="CAK1578824.1"/>
    </source>
</evidence>
<dbReference type="InterPro" id="IPR009057">
    <property type="entry name" value="Homeodomain-like_sf"/>
</dbReference>
<keyword evidence="5" id="KW-1185">Reference proteome</keyword>
<evidence type="ECO:0000313" key="5">
    <source>
        <dbReference type="Proteomes" id="UP001314205"/>
    </source>
</evidence>
<dbReference type="InterPro" id="IPR007889">
    <property type="entry name" value="HTH_Psq"/>
</dbReference>
<dbReference type="Pfam" id="PF03184">
    <property type="entry name" value="DDE_1"/>
    <property type="match status" value="1"/>
</dbReference>
<dbReference type="InterPro" id="IPR036397">
    <property type="entry name" value="RNaseH_sf"/>
</dbReference>
<sequence length="608" mass="69824">MPRNYKKRIGSRNYKNYSAETLRQCLASIENKEITQRKASEKYGIPRRTIINQLRLLRSKMPSRPPGAQATFSSEEEALFVDCILRLSEYGFPLTIFDLRIVIRTYLEKIGRRITKFKNNCPGTEWVSSFLKRHSCLSQRFATNIKRNRAAIDKETITAYIENLQEVVRDIPPENLWNFDETNLSDDPGQKKVIAKRGAKYPELISNTSKSSTSIMFCGSAKGELLPPYIVYNSKQLWNTWTEQGPKDARFNNSPSGWFDMNIFNDWFFTQILPILKKQEGPKVIIGDNLSSHISVDVLNACDKNNIRFVCLPPNSTHLTQPLDVAFFHPMKVAWRKILTEWKASVQGRREQVLQKSSFPVLLNRLIDILEPTREVNLVSGFRKCGIYPVDANPLLERLPTTVDKTALQDSFLQSLEAKRLEWTTNRTTRGRRRKLHITPGKSVTEELSTLLDDKENEELAQPSTSKIPCRRRASCESSYAESNDMSVHDSSDLGSLGDLENLEANTDTAAETYNENCNFKPIVKAVGQYVVFTYEEEIFPGKITKITKEGPYISSMKRSLKSWTWPKPVDEIQYNWQDILGCIEVPKKISTRREIYSVPELDQTWGF</sequence>
<dbReference type="Gene3D" id="1.10.10.60">
    <property type="entry name" value="Homeodomain-like"/>
    <property type="match status" value="1"/>
</dbReference>
<dbReference type="GO" id="GO:0005634">
    <property type="term" value="C:nucleus"/>
    <property type="evidence" value="ECO:0007669"/>
    <property type="project" value="UniProtKB-SubCell"/>
</dbReference>
<dbReference type="EMBL" id="CAVLGL010000001">
    <property type="protein sequence ID" value="CAK1578824.1"/>
    <property type="molecule type" value="Genomic_DNA"/>
</dbReference>
<comment type="subcellular location">
    <subcellularLocation>
        <location evidence="1">Nucleus</location>
    </subcellularLocation>
</comment>
<evidence type="ECO:0008006" key="6">
    <source>
        <dbReference type="Google" id="ProtNLM"/>
    </source>
</evidence>
<dbReference type="Proteomes" id="UP001314205">
    <property type="component" value="Unassembled WGS sequence"/>
</dbReference>
<accession>A0AAV1K8Y2</accession>
<proteinExistence type="predicted"/>
<evidence type="ECO:0000256" key="1">
    <source>
        <dbReference type="ARBA" id="ARBA00004123"/>
    </source>
</evidence>
<evidence type="ECO:0000259" key="3">
    <source>
        <dbReference type="Pfam" id="PF05225"/>
    </source>
</evidence>
<gene>
    <name evidence="4" type="ORF">PARMNEM_LOCUS859</name>
</gene>
<dbReference type="PANTHER" id="PTHR19303:SF74">
    <property type="entry name" value="POGO TRANSPOSABLE ELEMENT WITH KRAB DOMAIN"/>
    <property type="match status" value="1"/>
</dbReference>
<dbReference type="InterPro" id="IPR050863">
    <property type="entry name" value="CenT-Element_Derived"/>
</dbReference>
<protein>
    <recommendedName>
        <fullName evidence="6">Transposase</fullName>
    </recommendedName>
</protein>